<evidence type="ECO:0000256" key="1">
    <source>
        <dbReference type="ARBA" id="ARBA00000971"/>
    </source>
</evidence>
<keyword evidence="5 6" id="KW-0413">Isomerase</keyword>
<dbReference type="EMBL" id="JAALHA020000001">
    <property type="protein sequence ID" value="MDR9893444.1"/>
    <property type="molecule type" value="Genomic_DNA"/>
</dbReference>
<gene>
    <name evidence="8" type="ORF">G7B40_002425</name>
</gene>
<dbReference type="EC" id="5.2.1.8" evidence="2"/>
<reference evidence="9" key="1">
    <citation type="journal article" date="2021" name="Science">
        <title>Hunting the eagle killer: A cyanobacterial neurotoxin causes vacuolar myelinopathy.</title>
        <authorList>
            <person name="Breinlinger S."/>
            <person name="Phillips T.J."/>
            <person name="Haram B.N."/>
            <person name="Mares J."/>
            <person name="Martinez Yerena J.A."/>
            <person name="Hrouzek P."/>
            <person name="Sobotka R."/>
            <person name="Henderson W.M."/>
            <person name="Schmieder P."/>
            <person name="Williams S.M."/>
            <person name="Lauderdale J.D."/>
            <person name="Wilde H.D."/>
            <person name="Gerrin W."/>
            <person name="Kust A."/>
            <person name="Washington J.W."/>
            <person name="Wagner C."/>
            <person name="Geier B."/>
            <person name="Liebeke M."/>
            <person name="Enke H."/>
            <person name="Niedermeyer T.H.J."/>
            <person name="Wilde S.B."/>
        </authorList>
    </citation>
    <scope>NUCLEOTIDE SEQUENCE [LARGE SCALE GENOMIC DNA]</scope>
    <source>
        <strain evidence="9">Thurmond2011</strain>
    </source>
</reference>
<evidence type="ECO:0000256" key="3">
    <source>
        <dbReference type="ARBA" id="ARBA00022729"/>
    </source>
</evidence>
<dbReference type="PANTHER" id="PTHR47245">
    <property type="entry name" value="PEPTIDYLPROLYL ISOMERASE"/>
    <property type="match status" value="1"/>
</dbReference>
<dbReference type="RefSeq" id="WP_208346427.1">
    <property type="nucleotide sequence ID" value="NZ_CAWQFN010000165.1"/>
</dbReference>
<sequence length="260" mass="29847">MLKVLKVSSKDIVRNIKLACQIPHIVEAIAAEKIIADTARELGITVEEEELQLEGDRARLEKKLVKAKDTWAWLKKHHLSLDEFEEVVYNKVLSKKLADHLFSNQVERFFYEQQLNYVAAATYEVVLDDRDLALELFYALQEGEISFQEIARQYIQDPELRRASGYRGIRHRIDFRPDIATAVFAASPPQILKPITTPTGVYLILVEEIIQPQLNDKLRQTIITNLFSAWLQQQIQQQEIVVEIDSDNNSNSSSELLTSA</sequence>
<dbReference type="PROSITE" id="PS50198">
    <property type="entry name" value="PPIC_PPIASE_2"/>
    <property type="match status" value="1"/>
</dbReference>
<dbReference type="GO" id="GO:0003755">
    <property type="term" value="F:peptidyl-prolyl cis-trans isomerase activity"/>
    <property type="evidence" value="ECO:0007669"/>
    <property type="project" value="UniProtKB-KW"/>
</dbReference>
<dbReference type="InterPro" id="IPR046357">
    <property type="entry name" value="PPIase_dom_sf"/>
</dbReference>
<dbReference type="Proteomes" id="UP000667802">
    <property type="component" value="Unassembled WGS sequence"/>
</dbReference>
<evidence type="ECO:0000256" key="5">
    <source>
        <dbReference type="ARBA" id="ARBA00023235"/>
    </source>
</evidence>
<evidence type="ECO:0000313" key="8">
    <source>
        <dbReference type="EMBL" id="MDR9893444.1"/>
    </source>
</evidence>
<keyword evidence="4 6" id="KW-0697">Rotamase</keyword>
<evidence type="ECO:0000256" key="2">
    <source>
        <dbReference type="ARBA" id="ARBA00013194"/>
    </source>
</evidence>
<dbReference type="Gene3D" id="3.10.50.40">
    <property type="match status" value="1"/>
</dbReference>
<evidence type="ECO:0000256" key="6">
    <source>
        <dbReference type="PROSITE-ProRule" id="PRU00278"/>
    </source>
</evidence>
<organism evidence="8 9">
    <name type="scientific">Aetokthonos hydrillicola Thurmond2011</name>
    <dbReference type="NCBI Taxonomy" id="2712845"/>
    <lineage>
        <taxon>Bacteria</taxon>
        <taxon>Bacillati</taxon>
        <taxon>Cyanobacteriota</taxon>
        <taxon>Cyanophyceae</taxon>
        <taxon>Nostocales</taxon>
        <taxon>Hapalosiphonaceae</taxon>
        <taxon>Aetokthonos</taxon>
    </lineage>
</organism>
<name>A0AAP5I286_9CYAN</name>
<dbReference type="AlphaFoldDB" id="A0AAP5I286"/>
<evidence type="ECO:0000256" key="4">
    <source>
        <dbReference type="ARBA" id="ARBA00023110"/>
    </source>
</evidence>
<feature type="domain" description="PpiC" evidence="7">
    <location>
        <begin position="93"/>
        <end position="208"/>
    </location>
</feature>
<dbReference type="Pfam" id="PF00639">
    <property type="entry name" value="Rotamase"/>
    <property type="match status" value="1"/>
</dbReference>
<keyword evidence="9" id="KW-1185">Reference proteome</keyword>
<accession>A0AAP5I286</accession>
<proteinExistence type="predicted"/>
<evidence type="ECO:0000259" key="7">
    <source>
        <dbReference type="PROSITE" id="PS50198"/>
    </source>
</evidence>
<comment type="caution">
    <text evidence="8">The sequence shown here is derived from an EMBL/GenBank/DDBJ whole genome shotgun (WGS) entry which is preliminary data.</text>
</comment>
<dbReference type="SUPFAM" id="SSF54534">
    <property type="entry name" value="FKBP-like"/>
    <property type="match status" value="1"/>
</dbReference>
<dbReference type="InterPro" id="IPR050245">
    <property type="entry name" value="PrsA_foldase"/>
</dbReference>
<dbReference type="PANTHER" id="PTHR47245:SF1">
    <property type="entry name" value="FOLDASE PROTEIN PRSA"/>
    <property type="match status" value="1"/>
</dbReference>
<evidence type="ECO:0000313" key="9">
    <source>
        <dbReference type="Proteomes" id="UP000667802"/>
    </source>
</evidence>
<protein>
    <recommendedName>
        <fullName evidence="2">peptidylprolyl isomerase</fullName>
        <ecNumber evidence="2">5.2.1.8</ecNumber>
    </recommendedName>
</protein>
<keyword evidence="3" id="KW-0732">Signal</keyword>
<comment type="catalytic activity">
    <reaction evidence="1">
        <text>[protein]-peptidylproline (omega=180) = [protein]-peptidylproline (omega=0)</text>
        <dbReference type="Rhea" id="RHEA:16237"/>
        <dbReference type="Rhea" id="RHEA-COMP:10747"/>
        <dbReference type="Rhea" id="RHEA-COMP:10748"/>
        <dbReference type="ChEBI" id="CHEBI:83833"/>
        <dbReference type="ChEBI" id="CHEBI:83834"/>
        <dbReference type="EC" id="5.2.1.8"/>
    </reaction>
</comment>
<dbReference type="InterPro" id="IPR000297">
    <property type="entry name" value="PPIase_PpiC"/>
</dbReference>